<dbReference type="Pfam" id="PF00512">
    <property type="entry name" value="HisKA"/>
    <property type="match status" value="1"/>
</dbReference>
<dbReference type="PRINTS" id="PR00344">
    <property type="entry name" value="BCTRLSENSOR"/>
</dbReference>
<dbReference type="EC" id="2.7.13.3" evidence="2"/>
<dbReference type="RefSeq" id="WP_177026912.1">
    <property type="nucleotide sequence ID" value="NZ_JACAQR010000031.1"/>
</dbReference>
<dbReference type="PROSITE" id="PS50109">
    <property type="entry name" value="HIS_KIN"/>
    <property type="match status" value="1"/>
</dbReference>
<dbReference type="InterPro" id="IPR003594">
    <property type="entry name" value="HATPase_dom"/>
</dbReference>
<dbReference type="InterPro" id="IPR000014">
    <property type="entry name" value="PAS"/>
</dbReference>
<gene>
    <name evidence="6" type="ORF">HX826_22245</name>
</gene>
<dbReference type="InterPro" id="IPR035965">
    <property type="entry name" value="PAS-like_dom_sf"/>
</dbReference>
<evidence type="ECO:0000256" key="1">
    <source>
        <dbReference type="ARBA" id="ARBA00000085"/>
    </source>
</evidence>
<dbReference type="InterPro" id="IPR036890">
    <property type="entry name" value="HATPase_C_sf"/>
</dbReference>
<dbReference type="GO" id="GO:0000155">
    <property type="term" value="F:phosphorelay sensor kinase activity"/>
    <property type="evidence" value="ECO:0007669"/>
    <property type="project" value="InterPro"/>
</dbReference>
<organism evidence="6 7">
    <name type="scientific">Pseudomonas yamanorum</name>
    <dbReference type="NCBI Taxonomy" id="515393"/>
    <lineage>
        <taxon>Bacteria</taxon>
        <taxon>Pseudomonadati</taxon>
        <taxon>Pseudomonadota</taxon>
        <taxon>Gammaproteobacteria</taxon>
        <taxon>Pseudomonadales</taxon>
        <taxon>Pseudomonadaceae</taxon>
        <taxon>Pseudomonas</taxon>
    </lineage>
</organism>
<dbReference type="SMART" id="SM00086">
    <property type="entry name" value="PAC"/>
    <property type="match status" value="1"/>
</dbReference>
<evidence type="ECO:0000259" key="5">
    <source>
        <dbReference type="PROSITE" id="PS50113"/>
    </source>
</evidence>
<dbReference type="SUPFAM" id="SSF55874">
    <property type="entry name" value="ATPase domain of HSP90 chaperone/DNA topoisomerase II/histidine kinase"/>
    <property type="match status" value="1"/>
</dbReference>
<evidence type="ECO:0000313" key="6">
    <source>
        <dbReference type="EMBL" id="NWD44606.1"/>
    </source>
</evidence>
<reference evidence="6 7" key="1">
    <citation type="submission" date="2020-04" db="EMBL/GenBank/DDBJ databases">
        <title>Molecular characterization of pseudomonads from Agaricus bisporus reveal novel blotch 2 pathogens in Western Europe.</title>
        <authorList>
            <person name="Taparia T."/>
            <person name="Krijger M."/>
            <person name="Haynes E."/>
            <person name="Elpinstone J.G."/>
            <person name="Noble R."/>
            <person name="Van Der Wolf J."/>
        </authorList>
    </citation>
    <scope>NUCLEOTIDE SEQUENCE [LARGE SCALE GENOMIC DNA]</scope>
    <source>
        <strain evidence="6 7">IPO3753</strain>
    </source>
</reference>
<dbReference type="Pfam" id="PF08447">
    <property type="entry name" value="PAS_3"/>
    <property type="match status" value="1"/>
</dbReference>
<dbReference type="SUPFAM" id="SSF47384">
    <property type="entry name" value="Homodimeric domain of signal transducing histidine kinase"/>
    <property type="match status" value="1"/>
</dbReference>
<protein>
    <recommendedName>
        <fullName evidence="2">histidine kinase</fullName>
        <ecNumber evidence="2">2.7.13.3</ecNumber>
    </recommendedName>
</protein>
<dbReference type="SMART" id="SM00388">
    <property type="entry name" value="HisKA"/>
    <property type="match status" value="1"/>
</dbReference>
<dbReference type="Gene3D" id="3.30.450.20">
    <property type="entry name" value="PAS domain"/>
    <property type="match status" value="1"/>
</dbReference>
<dbReference type="InterPro" id="IPR000700">
    <property type="entry name" value="PAS-assoc_C"/>
</dbReference>
<evidence type="ECO:0000259" key="4">
    <source>
        <dbReference type="PROSITE" id="PS50109"/>
    </source>
</evidence>
<dbReference type="Gene3D" id="2.10.70.100">
    <property type="match status" value="1"/>
</dbReference>
<dbReference type="InterPro" id="IPR013655">
    <property type="entry name" value="PAS_fold_3"/>
</dbReference>
<name>A0AAJ3LIR2_9PSED</name>
<dbReference type="Gene3D" id="3.30.565.10">
    <property type="entry name" value="Histidine kinase-like ATPase, C-terminal domain"/>
    <property type="match status" value="1"/>
</dbReference>
<sequence length="374" mass="40985">MATHSPVNGSPPPHDDVYEEAHDLQFALSTAGLGIWRLDLTTGELKTSATCRLNFGLEPQIPFSYEHMQRLVHAEDKRRVAEAWDRSIAQRGDYDVHYRVITPLGETRWLHVRARPRYADDGLPVAMTGTAQDVSQEKLLQSQKMDALGRVTGRVAHDFNNLLTVIRSSADLLKRPSASEERRLRLVEAISEAVERGSHFTSQLLSFAGRQALHPAPLDINSNTLAMADTIAVRVGAGINVRIESTAVPCVVHVDPGQFEAAILNMVMNARDAMMDKGELVIRVGSMDLIPASHGYPLIKGRFVAVSITDNGSGIAPFSLDRIFEPFFSTKGKGQRTGLGLSQVLGFAKQSGGEIRVESHLGQGSTFTLYLPRP</sequence>
<dbReference type="PANTHER" id="PTHR43065:SF49">
    <property type="entry name" value="HISTIDINE KINASE"/>
    <property type="match status" value="1"/>
</dbReference>
<dbReference type="InterPro" id="IPR001610">
    <property type="entry name" value="PAC"/>
</dbReference>
<dbReference type="PROSITE" id="PS50113">
    <property type="entry name" value="PAC"/>
    <property type="match status" value="1"/>
</dbReference>
<dbReference type="InterPro" id="IPR003661">
    <property type="entry name" value="HisK_dim/P_dom"/>
</dbReference>
<dbReference type="InterPro" id="IPR005467">
    <property type="entry name" value="His_kinase_dom"/>
</dbReference>
<proteinExistence type="predicted"/>
<evidence type="ECO:0000256" key="3">
    <source>
        <dbReference type="ARBA" id="ARBA00022553"/>
    </source>
</evidence>
<comment type="caution">
    <text evidence="6">The sequence shown here is derived from an EMBL/GenBank/DDBJ whole genome shotgun (WGS) entry which is preliminary data.</text>
</comment>
<dbReference type="SUPFAM" id="SSF55785">
    <property type="entry name" value="PYP-like sensor domain (PAS domain)"/>
    <property type="match status" value="1"/>
</dbReference>
<dbReference type="Pfam" id="PF02518">
    <property type="entry name" value="HATPase_c"/>
    <property type="match status" value="1"/>
</dbReference>
<feature type="domain" description="PAC" evidence="5">
    <location>
        <begin position="94"/>
        <end position="146"/>
    </location>
</feature>
<dbReference type="SMART" id="SM00387">
    <property type="entry name" value="HATPase_c"/>
    <property type="match status" value="1"/>
</dbReference>
<evidence type="ECO:0000313" key="7">
    <source>
        <dbReference type="Proteomes" id="UP000546584"/>
    </source>
</evidence>
<feature type="domain" description="Histidine kinase" evidence="4">
    <location>
        <begin position="154"/>
        <end position="374"/>
    </location>
</feature>
<dbReference type="Proteomes" id="UP000546584">
    <property type="component" value="Unassembled WGS sequence"/>
</dbReference>
<dbReference type="InterPro" id="IPR004358">
    <property type="entry name" value="Sig_transdc_His_kin-like_C"/>
</dbReference>
<comment type="catalytic activity">
    <reaction evidence="1">
        <text>ATP + protein L-histidine = ADP + protein N-phospho-L-histidine.</text>
        <dbReference type="EC" id="2.7.13.3"/>
    </reaction>
</comment>
<dbReference type="CDD" id="cd00082">
    <property type="entry name" value="HisKA"/>
    <property type="match status" value="1"/>
</dbReference>
<keyword evidence="3" id="KW-0597">Phosphoprotein</keyword>
<evidence type="ECO:0000256" key="2">
    <source>
        <dbReference type="ARBA" id="ARBA00012438"/>
    </source>
</evidence>
<dbReference type="EMBL" id="JACAQR010000031">
    <property type="protein sequence ID" value="NWD44606.1"/>
    <property type="molecule type" value="Genomic_DNA"/>
</dbReference>
<dbReference type="AlphaFoldDB" id="A0AAJ3LIR2"/>
<dbReference type="CDD" id="cd00130">
    <property type="entry name" value="PAS"/>
    <property type="match status" value="1"/>
</dbReference>
<dbReference type="PANTHER" id="PTHR43065">
    <property type="entry name" value="SENSOR HISTIDINE KINASE"/>
    <property type="match status" value="1"/>
</dbReference>
<dbReference type="Gene3D" id="1.10.287.130">
    <property type="match status" value="1"/>
</dbReference>
<dbReference type="InterPro" id="IPR036097">
    <property type="entry name" value="HisK_dim/P_sf"/>
</dbReference>
<accession>A0AAJ3LIR2</accession>